<evidence type="ECO:0000259" key="3">
    <source>
        <dbReference type="PROSITE" id="PS51186"/>
    </source>
</evidence>
<evidence type="ECO:0000313" key="4">
    <source>
        <dbReference type="EMBL" id="EKF50588.1"/>
    </source>
</evidence>
<dbReference type="InterPro" id="IPR016181">
    <property type="entry name" value="Acyl_CoA_acyltransferase"/>
</dbReference>
<dbReference type="Pfam" id="PF13508">
    <property type="entry name" value="Acetyltransf_7"/>
    <property type="match status" value="1"/>
</dbReference>
<protein>
    <submittedName>
        <fullName evidence="4">Acetyltransferase</fullName>
    </submittedName>
</protein>
<dbReference type="PANTHER" id="PTHR43800">
    <property type="entry name" value="PEPTIDYL-LYSINE N-ACETYLTRANSFERASE YJAB"/>
    <property type="match status" value="1"/>
</dbReference>
<dbReference type="PANTHER" id="PTHR43800:SF1">
    <property type="entry name" value="PEPTIDYL-LYSINE N-ACETYLTRANSFERASE YJAB"/>
    <property type="match status" value="1"/>
</dbReference>
<keyword evidence="1 4" id="KW-0808">Transferase</keyword>
<evidence type="ECO:0000313" key="5">
    <source>
        <dbReference type="Proteomes" id="UP000006787"/>
    </source>
</evidence>
<dbReference type="AlphaFoldDB" id="K2NST1"/>
<dbReference type="EMBL" id="AMQS01000039">
    <property type="protein sequence ID" value="EKF50588.1"/>
    <property type="molecule type" value="Genomic_DNA"/>
</dbReference>
<organism evidence="4 5">
    <name type="scientific">Lactococcus garvieae DCC43</name>
    <dbReference type="NCBI Taxonomy" id="1231377"/>
    <lineage>
        <taxon>Bacteria</taxon>
        <taxon>Bacillati</taxon>
        <taxon>Bacillota</taxon>
        <taxon>Bacilli</taxon>
        <taxon>Lactobacillales</taxon>
        <taxon>Streptococcaceae</taxon>
        <taxon>Lactococcus</taxon>
    </lineage>
</organism>
<dbReference type="InterPro" id="IPR000182">
    <property type="entry name" value="GNAT_dom"/>
</dbReference>
<dbReference type="Proteomes" id="UP000006787">
    <property type="component" value="Unassembled WGS sequence"/>
</dbReference>
<dbReference type="GO" id="GO:0016747">
    <property type="term" value="F:acyltransferase activity, transferring groups other than amino-acyl groups"/>
    <property type="evidence" value="ECO:0007669"/>
    <property type="project" value="InterPro"/>
</dbReference>
<dbReference type="eggNOG" id="COG0456">
    <property type="taxonomic scope" value="Bacteria"/>
</dbReference>
<keyword evidence="2" id="KW-0012">Acyltransferase</keyword>
<dbReference type="CDD" id="cd04301">
    <property type="entry name" value="NAT_SF"/>
    <property type="match status" value="1"/>
</dbReference>
<evidence type="ECO:0000256" key="2">
    <source>
        <dbReference type="ARBA" id="ARBA00023315"/>
    </source>
</evidence>
<dbReference type="Gene3D" id="3.40.630.30">
    <property type="match status" value="1"/>
</dbReference>
<name>K2NST1_9LACT</name>
<evidence type="ECO:0000256" key="1">
    <source>
        <dbReference type="ARBA" id="ARBA00022679"/>
    </source>
</evidence>
<feature type="domain" description="N-acetyltransferase" evidence="3">
    <location>
        <begin position="1"/>
        <end position="133"/>
    </location>
</feature>
<dbReference type="RefSeq" id="WP_003136649.1">
    <property type="nucleotide sequence ID" value="NZ_AMQS01000039.1"/>
</dbReference>
<reference evidence="4 5" key="1">
    <citation type="journal article" date="2012" name="J. Bacteriol.">
        <title>Genome Sequence of the Bacteriocin-Producing Strain Lactococcus garvieae DCC43.</title>
        <authorList>
            <person name="Gabrielsen C."/>
            <person name="Brede D.A."/>
            <person name="Hernandez P.E."/>
            <person name="Nes I.F."/>
            <person name="Diep D.B."/>
        </authorList>
    </citation>
    <scope>NUCLEOTIDE SEQUENCE [LARGE SCALE GENOMIC DNA]</scope>
    <source>
        <strain evidence="4 5">DCC43</strain>
    </source>
</reference>
<comment type="caution">
    <text evidence="4">The sequence shown here is derived from an EMBL/GenBank/DDBJ whole genome shotgun (WGS) entry which is preliminary data.</text>
</comment>
<accession>K2NST1</accession>
<gene>
    <name evidence="4" type="ORF">C426_2024</name>
</gene>
<proteinExistence type="predicted"/>
<sequence>MEFKRIKAHKETFIPLLLLADDLVHIRSYLEEGTLFVLSEDSEDKAVCIVNSNLEIENLAVAEQAQGQGYGKQLLTCLFDYYRGQGIMTVGTDEVSGNIQFYQSCGFEFSHKIKDYFIEQYEPPLYEKGKLLKDKSYLRKEL</sequence>
<dbReference type="PATRIC" id="fig|1231377.3.peg.2005"/>
<dbReference type="PROSITE" id="PS51186">
    <property type="entry name" value="GNAT"/>
    <property type="match status" value="1"/>
</dbReference>
<dbReference type="SUPFAM" id="SSF55729">
    <property type="entry name" value="Acyl-CoA N-acyltransferases (Nat)"/>
    <property type="match status" value="1"/>
</dbReference>